<accession>H0GX76</accession>
<keyword evidence="2" id="KW-1185">Reference proteome</keyword>
<protein>
    <submittedName>
        <fullName evidence="1">Uncharacterized protein</fullName>
    </submittedName>
</protein>
<evidence type="ECO:0000313" key="2">
    <source>
        <dbReference type="Proteomes" id="UP000009009"/>
    </source>
</evidence>
<gene>
    <name evidence="1" type="ORF">VIN7_8160</name>
</gene>
<evidence type="ECO:0000313" key="1">
    <source>
        <dbReference type="EMBL" id="EHN01585.1"/>
    </source>
</evidence>
<dbReference type="AlphaFoldDB" id="H0GX76"/>
<sequence length="108" mass="12532">MRRLLSDKARAGDIRNRVGRTRRLTRSGIFRFLFDFSNLYPLELKVSCIGELSSAHRCFRPGPYCTWSFGNCCAFDIRLHSDIVFEDWCRSARHLASLLSMQPLVMIT</sequence>
<dbReference type="EMBL" id="AGVY01000284">
    <property type="protein sequence ID" value="EHN01585.1"/>
    <property type="molecule type" value="Genomic_DNA"/>
</dbReference>
<proteinExistence type="predicted"/>
<organism evidence="1 2">
    <name type="scientific">Saccharomyces cerevisiae x Saccharomyces kudriavzevii (strain VIN7)</name>
    <name type="common">Yeast</name>
    <dbReference type="NCBI Taxonomy" id="1095631"/>
    <lineage>
        <taxon>Eukaryota</taxon>
        <taxon>Fungi</taxon>
        <taxon>Dikarya</taxon>
        <taxon>Ascomycota</taxon>
        <taxon>Saccharomycotina</taxon>
        <taxon>Saccharomycetes</taxon>
        <taxon>Saccharomycetales</taxon>
        <taxon>Saccharomycetaceae</taxon>
        <taxon>Saccharomyces</taxon>
    </lineage>
</organism>
<name>H0GX76_SACCK</name>
<comment type="caution">
    <text evidence="1">The sequence shown here is derived from an EMBL/GenBank/DDBJ whole genome shotgun (WGS) entry which is preliminary data.</text>
</comment>
<reference evidence="1 2" key="1">
    <citation type="journal article" date="2012" name="FEMS Yeast Res.">
        <title>The genome sequence of the wine yeast VIN7 reveals an allotriploid hybrid genome with Saccharomyces cerevisiae and Saccharomyces kudriavzevii origins.</title>
        <authorList>
            <person name="Borneman A.R."/>
            <person name="Desany B.A."/>
            <person name="Riches D."/>
            <person name="Affourtit J.P."/>
            <person name="Forgan A.H."/>
            <person name="Pretorius I.S."/>
            <person name="Egholm M."/>
            <person name="Chambers P.J."/>
        </authorList>
    </citation>
    <scope>NUCLEOTIDE SEQUENCE [LARGE SCALE GENOMIC DNA]</scope>
    <source>
        <strain evidence="1 2">VIN7</strain>
    </source>
</reference>
<dbReference type="HOGENOM" id="CLU_2198496_0_0_1"/>
<dbReference type="Proteomes" id="UP000009009">
    <property type="component" value="Unassembled WGS sequence"/>
</dbReference>